<evidence type="ECO:0000313" key="2">
    <source>
        <dbReference type="Proteomes" id="UP000430202"/>
    </source>
</evidence>
<organism evidence="1 2">
    <name type="scientific">Maribacter litoralis</name>
    <dbReference type="NCBI Taxonomy" id="2059726"/>
    <lineage>
        <taxon>Bacteria</taxon>
        <taxon>Pseudomonadati</taxon>
        <taxon>Bacteroidota</taxon>
        <taxon>Flavobacteriia</taxon>
        <taxon>Flavobacteriales</taxon>
        <taxon>Flavobacteriaceae</taxon>
        <taxon>Maribacter</taxon>
    </lineage>
</organism>
<gene>
    <name evidence="1" type="ORF">MARI151_10482</name>
</gene>
<evidence type="ECO:0000313" key="1">
    <source>
        <dbReference type="EMBL" id="VXB08559.1"/>
    </source>
</evidence>
<dbReference type="EMBL" id="CABWLR010000001">
    <property type="protein sequence ID" value="VXB08559.1"/>
    <property type="molecule type" value="Genomic_DNA"/>
</dbReference>
<protein>
    <submittedName>
        <fullName evidence="1">Uncharacterized protein</fullName>
    </submittedName>
</protein>
<reference evidence="1 2" key="1">
    <citation type="submission" date="2019-10" db="EMBL/GenBank/DDBJ databases">
        <authorList>
            <person name="Karimi E."/>
        </authorList>
    </citation>
    <scope>NUCLEOTIDE SEQUENCE [LARGE SCALE GENOMIC DNA]</scope>
    <source>
        <strain evidence="1">Maribacter sp. 151</strain>
    </source>
</reference>
<accession>A0A653MTU4</accession>
<dbReference type="AlphaFoldDB" id="A0A653MTU4"/>
<name>A0A653MTU4_9FLAO</name>
<sequence length="63" mass="7191">MITLLKTVSTPHVAKAKRIENTATITIRLDDSAREGRVTLFLNSSTDSFIYVNIQILFYNFNK</sequence>
<dbReference type="Proteomes" id="UP000430202">
    <property type="component" value="Unassembled WGS sequence"/>
</dbReference>
<proteinExistence type="predicted"/>
<keyword evidence="2" id="KW-1185">Reference proteome</keyword>